<evidence type="ECO:0000313" key="1">
    <source>
        <dbReference type="EMBL" id="QJA51843.1"/>
    </source>
</evidence>
<name>A0A6H1ZV85_9ZZZZ</name>
<dbReference type="EMBL" id="MT144292">
    <property type="protein sequence ID" value="QJA51843.1"/>
    <property type="molecule type" value="Genomic_DNA"/>
</dbReference>
<dbReference type="EMBL" id="MT142534">
    <property type="protein sequence ID" value="QJA84771.1"/>
    <property type="molecule type" value="Genomic_DNA"/>
</dbReference>
<evidence type="ECO:0000313" key="4">
    <source>
        <dbReference type="EMBL" id="QJH95145.1"/>
    </source>
</evidence>
<accession>A0A6H1ZV85</accession>
<dbReference type="AlphaFoldDB" id="A0A6H1ZV85"/>
<dbReference type="EMBL" id="MT144613">
    <property type="protein sequence ID" value="QJH95145.1"/>
    <property type="molecule type" value="Genomic_DNA"/>
</dbReference>
<evidence type="ECO:0000313" key="2">
    <source>
        <dbReference type="EMBL" id="QJA63263.1"/>
    </source>
</evidence>
<dbReference type="EMBL" id="MT141493">
    <property type="protein sequence ID" value="QJA63263.1"/>
    <property type="molecule type" value="Genomic_DNA"/>
</dbReference>
<reference evidence="1" key="1">
    <citation type="submission" date="2020-03" db="EMBL/GenBank/DDBJ databases">
        <title>The deep terrestrial virosphere.</title>
        <authorList>
            <person name="Holmfeldt K."/>
            <person name="Nilsson E."/>
            <person name="Simone D."/>
            <person name="Lopez-Fernandez M."/>
            <person name="Wu X."/>
            <person name="de Brujin I."/>
            <person name="Lundin D."/>
            <person name="Andersson A."/>
            <person name="Bertilsson S."/>
            <person name="Dopson M."/>
        </authorList>
    </citation>
    <scope>NUCLEOTIDE SEQUENCE</scope>
    <source>
        <strain evidence="3">MM415A00170</strain>
        <strain evidence="2">MM415B00642</strain>
        <strain evidence="1">TM448A02319</strain>
        <strain evidence="4">TM448B00346</strain>
    </source>
</reference>
<evidence type="ECO:0000313" key="3">
    <source>
        <dbReference type="EMBL" id="QJA84771.1"/>
    </source>
</evidence>
<protein>
    <submittedName>
        <fullName evidence="1">Uncharacterized protein</fullName>
    </submittedName>
</protein>
<sequence>MRPEKEFWEWCGWTYHPNWKVCWQSPKKYNSEKPPPMTLDNLFKHAVPKLYESGYYYELIQWNEGQHKAIIKKVTHTDTHDNLGWEVTAFDAVDKDPAQALYKAILEVIPK</sequence>
<gene>
    <name evidence="3" type="ORF">MM415A00170_0035</name>
    <name evidence="2" type="ORF">MM415B00642_0032</name>
    <name evidence="1" type="ORF">TM448A02319_0012</name>
    <name evidence="4" type="ORF">TM448B00346_0043</name>
</gene>
<proteinExistence type="predicted"/>
<organism evidence="1">
    <name type="scientific">viral metagenome</name>
    <dbReference type="NCBI Taxonomy" id="1070528"/>
    <lineage>
        <taxon>unclassified sequences</taxon>
        <taxon>metagenomes</taxon>
        <taxon>organismal metagenomes</taxon>
    </lineage>
</organism>